<evidence type="ECO:0000256" key="5">
    <source>
        <dbReference type="ARBA" id="ARBA00022989"/>
    </source>
</evidence>
<keyword evidence="3 7" id="KW-0812">Transmembrane</keyword>
<name>A0AAD5THV9_9FUNG</name>
<dbReference type="EMBL" id="JADGJQ010000098">
    <property type="protein sequence ID" value="KAJ3170114.1"/>
    <property type="molecule type" value="Genomic_DNA"/>
</dbReference>
<organism evidence="9 10">
    <name type="scientific">Geranomyces variabilis</name>
    <dbReference type="NCBI Taxonomy" id="109894"/>
    <lineage>
        <taxon>Eukaryota</taxon>
        <taxon>Fungi</taxon>
        <taxon>Fungi incertae sedis</taxon>
        <taxon>Chytridiomycota</taxon>
        <taxon>Chytridiomycota incertae sedis</taxon>
        <taxon>Chytridiomycetes</taxon>
        <taxon>Spizellomycetales</taxon>
        <taxon>Powellomycetaceae</taxon>
        <taxon>Geranomyces</taxon>
    </lineage>
</organism>
<keyword evidence="6 7" id="KW-0472">Membrane</keyword>
<dbReference type="Pfam" id="PF01545">
    <property type="entry name" value="Cation_efflux"/>
    <property type="match status" value="1"/>
</dbReference>
<comment type="similarity">
    <text evidence="2">Belongs to the cation diffusion facilitator (CDF) transporter (TC 2.A.4) family. SLC30A subfamily.</text>
</comment>
<dbReference type="GO" id="GO:0016020">
    <property type="term" value="C:membrane"/>
    <property type="evidence" value="ECO:0007669"/>
    <property type="project" value="UniProtKB-SubCell"/>
</dbReference>
<evidence type="ECO:0000256" key="3">
    <source>
        <dbReference type="ARBA" id="ARBA00022692"/>
    </source>
</evidence>
<dbReference type="InterPro" id="IPR002524">
    <property type="entry name" value="Cation_efflux"/>
</dbReference>
<accession>A0AAD5THV9</accession>
<evidence type="ECO:0000256" key="7">
    <source>
        <dbReference type="SAM" id="Phobius"/>
    </source>
</evidence>
<keyword evidence="4" id="KW-0862">Zinc</keyword>
<dbReference type="NCBIfam" id="TIGR01297">
    <property type="entry name" value="CDF"/>
    <property type="match status" value="1"/>
</dbReference>
<feature type="transmembrane region" description="Helical" evidence="7">
    <location>
        <begin position="113"/>
        <end position="138"/>
    </location>
</feature>
<dbReference type="PANTHER" id="PTHR45820">
    <property type="entry name" value="FI23527P1"/>
    <property type="match status" value="1"/>
</dbReference>
<evidence type="ECO:0000256" key="1">
    <source>
        <dbReference type="ARBA" id="ARBA00004141"/>
    </source>
</evidence>
<protein>
    <recommendedName>
        <fullName evidence="8">Cation efflux protein transmembrane domain-containing protein</fullName>
    </recommendedName>
</protein>
<dbReference type="GO" id="GO:0005385">
    <property type="term" value="F:zinc ion transmembrane transporter activity"/>
    <property type="evidence" value="ECO:0007669"/>
    <property type="project" value="TreeGrafter"/>
</dbReference>
<evidence type="ECO:0000256" key="4">
    <source>
        <dbReference type="ARBA" id="ARBA00022833"/>
    </source>
</evidence>
<reference evidence="9" key="1">
    <citation type="submission" date="2020-05" db="EMBL/GenBank/DDBJ databases">
        <title>Phylogenomic resolution of chytrid fungi.</title>
        <authorList>
            <person name="Stajich J.E."/>
            <person name="Amses K."/>
            <person name="Simmons R."/>
            <person name="Seto K."/>
            <person name="Myers J."/>
            <person name="Bonds A."/>
            <person name="Quandt C.A."/>
            <person name="Barry K."/>
            <person name="Liu P."/>
            <person name="Grigoriev I."/>
            <person name="Longcore J.E."/>
            <person name="James T.Y."/>
        </authorList>
    </citation>
    <scope>NUCLEOTIDE SEQUENCE</scope>
    <source>
        <strain evidence="9">JEL0379</strain>
    </source>
</reference>
<feature type="transmembrane region" description="Helical" evidence="7">
    <location>
        <begin position="198"/>
        <end position="218"/>
    </location>
</feature>
<comment type="caution">
    <text evidence="9">The sequence shown here is derived from an EMBL/GenBank/DDBJ whole genome shotgun (WGS) entry which is preliminary data.</text>
</comment>
<evidence type="ECO:0000256" key="2">
    <source>
        <dbReference type="ARBA" id="ARBA00008873"/>
    </source>
</evidence>
<dbReference type="AlphaFoldDB" id="A0AAD5THV9"/>
<dbReference type="Gene3D" id="1.20.1510.10">
    <property type="entry name" value="Cation efflux protein transmembrane domain"/>
    <property type="match status" value="1"/>
</dbReference>
<evidence type="ECO:0000256" key="6">
    <source>
        <dbReference type="ARBA" id="ARBA00023136"/>
    </source>
</evidence>
<evidence type="ECO:0000259" key="8">
    <source>
        <dbReference type="Pfam" id="PF01545"/>
    </source>
</evidence>
<dbReference type="Proteomes" id="UP001212152">
    <property type="component" value="Unassembled WGS sequence"/>
</dbReference>
<evidence type="ECO:0000313" key="9">
    <source>
        <dbReference type="EMBL" id="KAJ3170114.1"/>
    </source>
</evidence>
<keyword evidence="5 7" id="KW-1133">Transmembrane helix</keyword>
<dbReference type="GO" id="GO:0006882">
    <property type="term" value="P:intracellular zinc ion homeostasis"/>
    <property type="evidence" value="ECO:0007669"/>
    <property type="project" value="TreeGrafter"/>
</dbReference>
<dbReference type="PANTHER" id="PTHR45820:SF4">
    <property type="entry name" value="ZINC TRANSPORTER 63C, ISOFORM F"/>
    <property type="match status" value="1"/>
</dbReference>
<feature type="transmembrane region" description="Helical" evidence="7">
    <location>
        <begin position="78"/>
        <end position="97"/>
    </location>
</feature>
<sequence length="361" mass="39222">MGGDPRKLQAYRIVGALTCAYSVAEIGVGLWLRSLLLLSDGFHNFSDVAALGLAYLAESASDQGKTSRMSFGYRRTKLVGGLINNVALFTLAVYVALDALPKFIFPEALTRPLIVVAFGAAGLVINAFGTLILGMLGLGHDHSHGPSKTASERQDSNADLSLPLHELEVTMPVEEAQPSGHASHHHHDSNLVAVFTHYLGDAVSSCFVVIAGLLAHFFDAEWTMYIDPTASYFVVMLLIASSLRPIRDISWMLLQGVPRNIDVDKIIKELLTIEAILSVHELHIWELIDGLPIASVHATTLTECSAPHVIDQIKEVFHRHNVHSSTIQIEAETSGSDKTSVADCENNCVVDCVAEFCCKKE</sequence>
<dbReference type="SUPFAM" id="SSF161111">
    <property type="entry name" value="Cation efflux protein transmembrane domain-like"/>
    <property type="match status" value="1"/>
</dbReference>
<feature type="domain" description="Cation efflux protein transmembrane" evidence="8">
    <location>
        <begin position="16"/>
        <end position="249"/>
    </location>
</feature>
<keyword evidence="10" id="KW-1185">Reference proteome</keyword>
<comment type="subcellular location">
    <subcellularLocation>
        <location evidence="1">Membrane</location>
        <topology evidence="1">Multi-pass membrane protein</topology>
    </subcellularLocation>
</comment>
<evidence type="ECO:0000313" key="10">
    <source>
        <dbReference type="Proteomes" id="UP001212152"/>
    </source>
</evidence>
<dbReference type="InterPro" id="IPR058533">
    <property type="entry name" value="Cation_efflux_TM"/>
</dbReference>
<dbReference type="InterPro" id="IPR027469">
    <property type="entry name" value="Cation_efflux_TMD_sf"/>
</dbReference>
<feature type="transmembrane region" description="Helical" evidence="7">
    <location>
        <begin position="12"/>
        <end position="32"/>
    </location>
</feature>
<proteinExistence type="inferred from homology"/>
<gene>
    <name evidence="9" type="ORF">HDU87_008831</name>
</gene>